<dbReference type="KEGG" id="xcl:G4Z02_04420"/>
<dbReference type="InterPro" id="IPR036412">
    <property type="entry name" value="HAD-like_sf"/>
</dbReference>
<dbReference type="SUPFAM" id="SSF56784">
    <property type="entry name" value="HAD-like"/>
    <property type="match status" value="1"/>
</dbReference>
<keyword evidence="1" id="KW-0378">Hydrolase</keyword>
<dbReference type="PANTHER" id="PTHR10000:SF25">
    <property type="entry name" value="PHOSPHATASE YKRA-RELATED"/>
    <property type="match status" value="1"/>
</dbReference>
<dbReference type="PANTHER" id="PTHR10000">
    <property type="entry name" value="PHOSPHOSERINE PHOSPHATASE"/>
    <property type="match status" value="1"/>
</dbReference>
<dbReference type="GO" id="GO:0000287">
    <property type="term" value="F:magnesium ion binding"/>
    <property type="evidence" value="ECO:0007669"/>
    <property type="project" value="TreeGrafter"/>
</dbReference>
<dbReference type="RefSeq" id="WP_258878654.1">
    <property type="nucleotide sequence ID" value="NZ_CP048914.1"/>
</dbReference>
<dbReference type="Pfam" id="PF08282">
    <property type="entry name" value="Hydrolase_3"/>
    <property type="match status" value="1"/>
</dbReference>
<dbReference type="NCBIfam" id="TIGR01484">
    <property type="entry name" value="HAD-SF-IIB"/>
    <property type="match status" value="1"/>
</dbReference>
<dbReference type="EMBL" id="CP048914">
    <property type="protein sequence ID" value="QMS85028.1"/>
    <property type="molecule type" value="Genomic_DNA"/>
</dbReference>
<gene>
    <name evidence="1" type="ORF">G4Z02_04420</name>
</gene>
<dbReference type="SFLD" id="SFLDG01140">
    <property type="entry name" value="C2.B:_Phosphomannomutase_and_P"/>
    <property type="match status" value="1"/>
</dbReference>
<proteinExistence type="predicted"/>
<keyword evidence="2" id="KW-1185">Reference proteome</keyword>
<dbReference type="InterPro" id="IPR023214">
    <property type="entry name" value="HAD_sf"/>
</dbReference>
<dbReference type="SFLD" id="SFLDS00003">
    <property type="entry name" value="Haloacid_Dehalogenase"/>
    <property type="match status" value="1"/>
</dbReference>
<dbReference type="Gene3D" id="3.40.50.1000">
    <property type="entry name" value="HAD superfamily/HAD-like"/>
    <property type="match status" value="1"/>
</dbReference>
<reference evidence="1 2" key="1">
    <citation type="submission" date="2020-02" db="EMBL/GenBank/DDBJ databases">
        <authorList>
            <person name="Zheng R.K."/>
            <person name="Sun C.M."/>
        </authorList>
    </citation>
    <scope>NUCLEOTIDE SEQUENCE [LARGE SCALE GENOMIC DNA]</scope>
    <source>
        <strain evidence="2">zrk13</strain>
    </source>
</reference>
<dbReference type="PROSITE" id="PS01229">
    <property type="entry name" value="COF_2"/>
    <property type="match status" value="1"/>
</dbReference>
<dbReference type="NCBIfam" id="TIGR00099">
    <property type="entry name" value="Cof-subfamily"/>
    <property type="match status" value="1"/>
</dbReference>
<evidence type="ECO:0000313" key="1">
    <source>
        <dbReference type="EMBL" id="QMS85028.1"/>
    </source>
</evidence>
<dbReference type="GO" id="GO:0005829">
    <property type="term" value="C:cytosol"/>
    <property type="evidence" value="ECO:0007669"/>
    <property type="project" value="TreeGrafter"/>
</dbReference>
<dbReference type="GO" id="GO:0016791">
    <property type="term" value="F:phosphatase activity"/>
    <property type="evidence" value="ECO:0007669"/>
    <property type="project" value="UniProtKB-ARBA"/>
</dbReference>
<accession>A0A7L7KTE4</accession>
<protein>
    <submittedName>
        <fullName evidence="1">Cof-type HAD-IIB family hydrolase</fullName>
    </submittedName>
</protein>
<dbReference type="Proteomes" id="UP000514720">
    <property type="component" value="Chromosome"/>
</dbReference>
<name>A0A7L7KTE4_9MOLU</name>
<dbReference type="InterPro" id="IPR006379">
    <property type="entry name" value="HAD-SF_hydro_IIB"/>
</dbReference>
<evidence type="ECO:0000313" key="2">
    <source>
        <dbReference type="Proteomes" id="UP000514720"/>
    </source>
</evidence>
<sequence length="258" mass="29504">MRKKYVFADLDGTILDYNTHSVPQSTVEALKIARQNGHEIVLATGRPPALFYGIDKELGFHSFIAANGRVVVYHDEVIFESPIPEHNIDAIRELAQKEKFDIAYESMDGFVLESMYNDTYQKFCDHFNLQYPTLEPNYYKGKSVYQINLFYQKDDFKRFEKLVPGLSFEYSCQYGIDVNTEGGFKEVGIIEFMKKLGLTQDDIIAIGDGYNDISMLQFARTSVAMGNAHLAVQKEAKYVTDRIENDGLYKAFKMLGLI</sequence>
<dbReference type="InterPro" id="IPR000150">
    <property type="entry name" value="Cof"/>
</dbReference>
<dbReference type="AlphaFoldDB" id="A0A7L7KTE4"/>
<dbReference type="Gene3D" id="3.30.1240.10">
    <property type="match status" value="1"/>
</dbReference>
<organism evidence="1 2">
    <name type="scientific">Candidatus Xianfuyuplasma coldseepsis</name>
    <dbReference type="NCBI Taxonomy" id="2782163"/>
    <lineage>
        <taxon>Bacteria</taxon>
        <taxon>Bacillati</taxon>
        <taxon>Mycoplasmatota</taxon>
        <taxon>Mollicutes</taxon>
        <taxon>Candidatus Izemoplasmatales</taxon>
        <taxon>Candidatus Izemoplasmataceae</taxon>
        <taxon>Candidatus Xianfuyuplasma</taxon>
    </lineage>
</organism>